<proteinExistence type="predicted"/>
<dbReference type="OrthoDB" id="6517071at2759"/>
<accession>A0A9P0FHJ6</accession>
<protein>
    <submittedName>
        <fullName evidence="1">Uncharacterized protein</fullName>
    </submittedName>
</protein>
<evidence type="ECO:0000313" key="1">
    <source>
        <dbReference type="EMBL" id="CAH0553684.1"/>
    </source>
</evidence>
<keyword evidence="2" id="KW-1185">Reference proteome</keyword>
<gene>
    <name evidence="1" type="ORF">MELIAE_LOCUS5611</name>
</gene>
<evidence type="ECO:0000313" key="2">
    <source>
        <dbReference type="Proteomes" id="UP001154078"/>
    </source>
</evidence>
<dbReference type="Proteomes" id="UP001154078">
    <property type="component" value="Chromosome 3"/>
</dbReference>
<sequence length="147" mass="15882">MVLMKTGEGGIILIPGATILDSYTDEDEELRSLEGPPSPCDVEFLNISFVDSIPEIFEYPSETSLLFDEVPSPVSNSTLGHSVPNLSGSTLSNYTPKGTEDFQLGVTRSIQSSLQTVDKDETDKADLMKEAEEPIAFSAGTNSDILF</sequence>
<dbReference type="EMBL" id="OV121134">
    <property type="protein sequence ID" value="CAH0553684.1"/>
    <property type="molecule type" value="Genomic_DNA"/>
</dbReference>
<name>A0A9P0FHJ6_BRAAE</name>
<dbReference type="AlphaFoldDB" id="A0A9P0FHJ6"/>
<organism evidence="1 2">
    <name type="scientific">Brassicogethes aeneus</name>
    <name type="common">Rape pollen beetle</name>
    <name type="synonym">Meligethes aeneus</name>
    <dbReference type="NCBI Taxonomy" id="1431903"/>
    <lineage>
        <taxon>Eukaryota</taxon>
        <taxon>Metazoa</taxon>
        <taxon>Ecdysozoa</taxon>
        <taxon>Arthropoda</taxon>
        <taxon>Hexapoda</taxon>
        <taxon>Insecta</taxon>
        <taxon>Pterygota</taxon>
        <taxon>Neoptera</taxon>
        <taxon>Endopterygota</taxon>
        <taxon>Coleoptera</taxon>
        <taxon>Polyphaga</taxon>
        <taxon>Cucujiformia</taxon>
        <taxon>Nitidulidae</taxon>
        <taxon>Meligethinae</taxon>
        <taxon>Brassicogethes</taxon>
    </lineage>
</organism>
<reference evidence="1" key="1">
    <citation type="submission" date="2021-12" db="EMBL/GenBank/DDBJ databases">
        <authorList>
            <person name="King R."/>
        </authorList>
    </citation>
    <scope>NUCLEOTIDE SEQUENCE</scope>
</reference>